<keyword evidence="7 9" id="KW-0807">Transducer</keyword>
<keyword evidence="5 10" id="KW-1133">Transmembrane helix</keyword>
<keyword evidence="2" id="KW-1003">Cell membrane</keyword>
<dbReference type="eggNOG" id="COG0840">
    <property type="taxonomic scope" value="Bacteria"/>
</dbReference>
<proteinExistence type="inferred from homology"/>
<evidence type="ECO:0000256" key="8">
    <source>
        <dbReference type="ARBA" id="ARBA00029447"/>
    </source>
</evidence>
<evidence type="ECO:0000256" key="9">
    <source>
        <dbReference type="PROSITE-ProRule" id="PRU00284"/>
    </source>
</evidence>
<evidence type="ECO:0000256" key="3">
    <source>
        <dbReference type="ARBA" id="ARBA00022519"/>
    </source>
</evidence>
<dbReference type="PATRIC" id="fig|1150469.3.peg.944"/>
<dbReference type="PROSITE" id="PS50885">
    <property type="entry name" value="HAMP"/>
    <property type="match status" value="1"/>
</dbReference>
<evidence type="ECO:0000259" key="13">
    <source>
        <dbReference type="PROSITE" id="PS50885"/>
    </source>
</evidence>
<sequence>MLGERNKTYPKVWDSAREGRMRPGKTTRLTMTVSQRVALVVLLNTLLIGLTVGVATLSILTQKAEQDALDAIDRSMRVAWNEVTALGEPLAVRDGLLYAGSQRLDDNDAVVDRIVAQVGGTATVFRGETRVATNVRKPDGTRAVGTTLARNAAHTAVFTRQEPYRGIVEILGEPYITGYDPIRGTDGSVLGILYVGMPVAQFFAAAEAVKTWILVTLVGCGALGLALALGLARLTIVRPLHGITATMARLAAGEEVQAIPHTERGDDIGAMARALEVFRANAAETLRLRGEAALRDEAQRRQRRQDLLALADEMEAKVHTVVQAAGTSIDRLHRAADDLTANAGRTGAQSTTLAQASTLASTKVETVAVAGQQLAASIQEIARQVAQSSQIAGEAVAEATQTRDIVEGLAQAATRIGEVLTLIDGIASQTNLLALNATIEAARAGEAGKGFAVVAHEVKTLAGQTGHATDDISRQIAAVQEGTRAVVAAIHAIAQTIGRIDTFSSGIAGAVEEQGAVTADIARTVEAASRGVRDVSTSVAAVAQAAADTGRMAQAVFGVAEELKRENQEIQDAIESFLTEVRGRP</sequence>
<dbReference type="EMBL" id="HE663493">
    <property type="protein sequence ID" value="CCG07447.1"/>
    <property type="molecule type" value="Genomic_DNA"/>
</dbReference>
<evidence type="ECO:0000259" key="12">
    <source>
        <dbReference type="PROSITE" id="PS50192"/>
    </source>
</evidence>
<evidence type="ECO:0000256" key="10">
    <source>
        <dbReference type="SAM" id="Phobius"/>
    </source>
</evidence>
<evidence type="ECO:0000313" key="14">
    <source>
        <dbReference type="EMBL" id="CCG07447.1"/>
    </source>
</evidence>
<evidence type="ECO:0000256" key="1">
    <source>
        <dbReference type="ARBA" id="ARBA00004429"/>
    </source>
</evidence>
<feature type="transmembrane region" description="Helical" evidence="10">
    <location>
        <begin position="37"/>
        <end position="60"/>
    </location>
</feature>
<evidence type="ECO:0000256" key="7">
    <source>
        <dbReference type="ARBA" id="ARBA00023224"/>
    </source>
</evidence>
<accession>H6SQY2</accession>
<dbReference type="Pfam" id="PF00672">
    <property type="entry name" value="HAMP"/>
    <property type="match status" value="1"/>
</dbReference>
<feature type="transmembrane region" description="Helical" evidence="10">
    <location>
        <begin position="212"/>
        <end position="232"/>
    </location>
</feature>
<dbReference type="KEGG" id="rpm:RSPPHO_00821"/>
<evidence type="ECO:0000259" key="11">
    <source>
        <dbReference type="PROSITE" id="PS50111"/>
    </source>
</evidence>
<dbReference type="AlphaFoldDB" id="H6SQY2"/>
<feature type="domain" description="Methyl-accepting transducer" evidence="11">
    <location>
        <begin position="328"/>
        <end position="564"/>
    </location>
</feature>
<evidence type="ECO:0000256" key="2">
    <source>
        <dbReference type="ARBA" id="ARBA00022475"/>
    </source>
</evidence>
<dbReference type="PROSITE" id="PS50111">
    <property type="entry name" value="CHEMOTAXIS_TRANSDUC_2"/>
    <property type="match status" value="1"/>
</dbReference>
<feature type="transmembrane region" description="Helical" evidence="10">
    <location>
        <begin position="189"/>
        <end position="206"/>
    </location>
</feature>
<dbReference type="HOGENOM" id="CLU_000445_107_27_5"/>
<dbReference type="InterPro" id="IPR000727">
    <property type="entry name" value="T_SNARE_dom"/>
</dbReference>
<gene>
    <name evidence="14" type="ORF">RSPPHO_00821</name>
</gene>
<dbReference type="Pfam" id="PF00015">
    <property type="entry name" value="MCPsignal"/>
    <property type="match status" value="1"/>
</dbReference>
<dbReference type="PANTHER" id="PTHR32089">
    <property type="entry name" value="METHYL-ACCEPTING CHEMOTAXIS PROTEIN MCPB"/>
    <property type="match status" value="1"/>
</dbReference>
<comment type="subcellular location">
    <subcellularLocation>
        <location evidence="1">Cell inner membrane</location>
        <topology evidence="1">Multi-pass membrane protein</topology>
    </subcellularLocation>
</comment>
<keyword evidence="6 10" id="KW-0472">Membrane</keyword>
<evidence type="ECO:0000256" key="6">
    <source>
        <dbReference type="ARBA" id="ARBA00023136"/>
    </source>
</evidence>
<dbReference type="Gene3D" id="1.10.287.950">
    <property type="entry name" value="Methyl-accepting chemotaxis protein"/>
    <property type="match status" value="1"/>
</dbReference>
<dbReference type="SMART" id="SM00283">
    <property type="entry name" value="MA"/>
    <property type="match status" value="1"/>
</dbReference>
<keyword evidence="3" id="KW-0997">Cell inner membrane</keyword>
<evidence type="ECO:0000256" key="5">
    <source>
        <dbReference type="ARBA" id="ARBA00022989"/>
    </source>
</evidence>
<evidence type="ECO:0000256" key="4">
    <source>
        <dbReference type="ARBA" id="ARBA00022692"/>
    </source>
</evidence>
<dbReference type="PROSITE" id="PS50192">
    <property type="entry name" value="T_SNARE"/>
    <property type="match status" value="1"/>
</dbReference>
<reference evidence="14 15" key="1">
    <citation type="submission" date="2012-02" db="EMBL/GenBank/DDBJ databases">
        <title>Shotgun genome sequence of Phaeospirillum photometricum DSM 122.</title>
        <authorList>
            <person name="Duquesne K."/>
            <person name="Sturgis J."/>
        </authorList>
    </citation>
    <scope>NUCLEOTIDE SEQUENCE [LARGE SCALE GENOMIC DNA]</scope>
    <source>
        <strain evidence="15">DSM122</strain>
    </source>
</reference>
<protein>
    <submittedName>
        <fullName evidence="14">Methyl-accepting chemotaxis protein</fullName>
    </submittedName>
</protein>
<dbReference type="InterPro" id="IPR033463">
    <property type="entry name" value="sCache_3"/>
</dbReference>
<evidence type="ECO:0000313" key="15">
    <source>
        <dbReference type="Proteomes" id="UP000033220"/>
    </source>
</evidence>
<keyword evidence="15" id="KW-1185">Reference proteome</keyword>
<keyword evidence="4 10" id="KW-0812">Transmembrane</keyword>
<dbReference type="InterPro" id="IPR029151">
    <property type="entry name" value="Sensor-like_sf"/>
</dbReference>
<dbReference type="PANTHER" id="PTHR32089:SF112">
    <property type="entry name" value="LYSOZYME-LIKE PROTEIN-RELATED"/>
    <property type="match status" value="1"/>
</dbReference>
<dbReference type="Pfam" id="PF17202">
    <property type="entry name" value="sCache_3_3"/>
    <property type="match status" value="1"/>
</dbReference>
<comment type="similarity">
    <text evidence="8">Belongs to the methyl-accepting chemotaxis (MCP) protein family.</text>
</comment>
<dbReference type="Proteomes" id="UP000033220">
    <property type="component" value="Chromosome DSM 122"/>
</dbReference>
<dbReference type="STRING" id="1150469.RSPPHO_00821"/>
<feature type="domain" description="HAMP" evidence="13">
    <location>
        <begin position="234"/>
        <end position="287"/>
    </location>
</feature>
<dbReference type="GO" id="GO:0005886">
    <property type="term" value="C:plasma membrane"/>
    <property type="evidence" value="ECO:0007669"/>
    <property type="project" value="UniProtKB-SubCell"/>
</dbReference>
<dbReference type="Gene3D" id="1.10.8.500">
    <property type="entry name" value="HAMP domain in histidine kinase"/>
    <property type="match status" value="1"/>
</dbReference>
<dbReference type="SMART" id="SM00304">
    <property type="entry name" value="HAMP"/>
    <property type="match status" value="1"/>
</dbReference>
<dbReference type="SUPFAM" id="SSF103190">
    <property type="entry name" value="Sensory domain-like"/>
    <property type="match status" value="1"/>
</dbReference>
<feature type="domain" description="T-SNARE coiled-coil homology" evidence="12">
    <location>
        <begin position="490"/>
        <end position="542"/>
    </location>
</feature>
<dbReference type="InterPro" id="IPR004089">
    <property type="entry name" value="MCPsignal_dom"/>
</dbReference>
<dbReference type="GO" id="GO:0007165">
    <property type="term" value="P:signal transduction"/>
    <property type="evidence" value="ECO:0007669"/>
    <property type="project" value="UniProtKB-KW"/>
</dbReference>
<dbReference type="InterPro" id="IPR003660">
    <property type="entry name" value="HAMP_dom"/>
</dbReference>
<organism evidence="14 15">
    <name type="scientific">Pararhodospirillum photometricum DSM 122</name>
    <dbReference type="NCBI Taxonomy" id="1150469"/>
    <lineage>
        <taxon>Bacteria</taxon>
        <taxon>Pseudomonadati</taxon>
        <taxon>Pseudomonadota</taxon>
        <taxon>Alphaproteobacteria</taxon>
        <taxon>Rhodospirillales</taxon>
        <taxon>Rhodospirillaceae</taxon>
        <taxon>Pararhodospirillum</taxon>
    </lineage>
</organism>
<name>H6SQY2_PARPM</name>
<dbReference type="SUPFAM" id="SSF58104">
    <property type="entry name" value="Methyl-accepting chemotaxis protein (MCP) signaling domain"/>
    <property type="match status" value="1"/>
</dbReference>